<dbReference type="Gene3D" id="3.40.309.10">
    <property type="entry name" value="Aldehyde Dehydrogenase, Chain A, domain 2"/>
    <property type="match status" value="1"/>
</dbReference>
<evidence type="ECO:0000256" key="6">
    <source>
        <dbReference type="SAM" id="MobiDB-lite"/>
    </source>
</evidence>
<dbReference type="EC" id="1.2.1.3" evidence="8"/>
<dbReference type="InterPro" id="IPR029510">
    <property type="entry name" value="Ald_DH_CS_GLU"/>
</dbReference>
<keyword evidence="3 5" id="KW-0560">Oxidoreductase</keyword>
<evidence type="ECO:0000259" key="7">
    <source>
        <dbReference type="Pfam" id="PF00171"/>
    </source>
</evidence>
<evidence type="ECO:0000256" key="1">
    <source>
        <dbReference type="ARBA" id="ARBA00009986"/>
    </source>
</evidence>
<feature type="compositionally biased region" description="Basic and acidic residues" evidence="6">
    <location>
        <begin position="11"/>
        <end position="24"/>
    </location>
</feature>
<feature type="active site" evidence="4">
    <location>
        <position position="276"/>
    </location>
</feature>
<dbReference type="KEGG" id="hwc:Hqrw_2140"/>
<dbReference type="AlphaFoldDB" id="G0LKT1"/>
<reference evidence="8 9" key="1">
    <citation type="journal article" date="2011" name="PLoS ONE">
        <title>Haloquadratum walsbyi: limited diversity in a global pond.</title>
        <authorList>
            <person name="Dyall-Smith M."/>
            <person name="Pfeiffer F."/>
            <person name="Klee K."/>
            <person name="Palm P."/>
            <person name="Gross K."/>
            <person name="Schuster S.C."/>
            <person name="Rampp M."/>
            <person name="Oesterhelt D."/>
        </authorList>
    </citation>
    <scope>NUCLEOTIDE SEQUENCE [LARGE SCALE GENOMIC DNA]</scope>
    <source>
        <strain evidence="9">DSM 16854 / JCM 12705 / C23</strain>
    </source>
</reference>
<dbReference type="InterPro" id="IPR016163">
    <property type="entry name" value="Ald_DH_C"/>
</dbReference>
<sequence length="508" mass="54970">MSTDNEVQSPAERKSAISKRHEQTASEVMPTRRSLYIGGEWTQSASGETFETNDPTTGQTLAEVQAGVAADIDRAVDAAQEGYDERVSEMSSADRQSMLETMADRVEDKKEEFAQLESLDNGKPITEARIDVDLVIDHFRYFAGMARSHEGRTIDTDDSRHVQTLQEPYGVVGQIIPWNFPLLMAAWKLGPALAAGNATVLKPAEQTPLSILKLMEEAGDAIPDGAVNVVTGFGTDAGEPLSKHDGIRKLAFTGSTKVGRSVMKAAADTITDVTLELGGKSPLVVFPDADLDRAVETTITAIFFNTGECCCAGSRLFVHEDIKSEFMDKLAEAADDLEVGDPLLEATDLGPKVTADQVERTMGYIQEARDAGANVVSGGDAPDDEALADGCFVTPTLISEIDHDNRAVQEEIFGPVQEVFTWNDYDEMIELANDVDYGLAGGVLTEDLTKAHKCAKDIEAGTIWVNTYNDFPSGQPFGGYKQSGIGREIGQETVDHYTQTKTINIALE</sequence>
<dbReference type="PANTHER" id="PTHR11699">
    <property type="entry name" value="ALDEHYDE DEHYDROGENASE-RELATED"/>
    <property type="match status" value="1"/>
</dbReference>
<proteinExistence type="inferred from homology"/>
<name>G0LKT1_HALWC</name>
<dbReference type="InterPro" id="IPR016160">
    <property type="entry name" value="Ald_DH_CS_CYS"/>
</dbReference>
<evidence type="ECO:0000256" key="3">
    <source>
        <dbReference type="ARBA" id="ARBA00023002"/>
    </source>
</evidence>
<evidence type="ECO:0000256" key="5">
    <source>
        <dbReference type="RuleBase" id="RU003345"/>
    </source>
</evidence>
<evidence type="ECO:0000313" key="8">
    <source>
        <dbReference type="EMBL" id="CCC40039.1"/>
    </source>
</evidence>
<dbReference type="FunFam" id="3.40.605.10:FF:000007">
    <property type="entry name" value="NAD/NADP-dependent betaine aldehyde dehydrogenase"/>
    <property type="match status" value="1"/>
</dbReference>
<dbReference type="OrthoDB" id="6342at2157"/>
<evidence type="ECO:0000256" key="4">
    <source>
        <dbReference type="PROSITE-ProRule" id="PRU10007"/>
    </source>
</evidence>
<dbReference type="InterPro" id="IPR016162">
    <property type="entry name" value="Ald_DH_N"/>
</dbReference>
<dbReference type="FunFam" id="3.40.605.10:FF:000026">
    <property type="entry name" value="Aldehyde dehydrogenase, putative"/>
    <property type="match status" value="1"/>
</dbReference>
<dbReference type="GeneID" id="12446874"/>
<comment type="subunit">
    <text evidence="2">Homotetramer.</text>
</comment>
<feature type="region of interest" description="Disordered" evidence="6">
    <location>
        <begin position="1"/>
        <end position="34"/>
    </location>
</feature>
<protein>
    <submittedName>
        <fullName evidence="8">Aldehyde dehydrogenase</fullName>
        <ecNumber evidence="8">1.2.1.3</ecNumber>
    </submittedName>
</protein>
<evidence type="ECO:0000256" key="2">
    <source>
        <dbReference type="ARBA" id="ARBA00011881"/>
    </source>
</evidence>
<dbReference type="FunFam" id="3.40.309.10:FF:000012">
    <property type="entry name" value="Betaine aldehyde dehydrogenase"/>
    <property type="match status" value="1"/>
</dbReference>
<feature type="domain" description="Aldehyde dehydrogenase" evidence="7">
    <location>
        <begin position="41"/>
        <end position="503"/>
    </location>
</feature>
<dbReference type="PROSITE" id="PS00070">
    <property type="entry name" value="ALDEHYDE_DEHYDR_CYS"/>
    <property type="match status" value="1"/>
</dbReference>
<dbReference type="Pfam" id="PF00171">
    <property type="entry name" value="Aldedh"/>
    <property type="match status" value="1"/>
</dbReference>
<gene>
    <name evidence="8" type="primary">aldH2</name>
    <name evidence="8" type="ordered locus">Hqrw_2140</name>
</gene>
<dbReference type="InterPro" id="IPR015590">
    <property type="entry name" value="Aldehyde_DH_dom"/>
</dbReference>
<dbReference type="Gene3D" id="3.40.605.10">
    <property type="entry name" value="Aldehyde Dehydrogenase, Chain A, domain 1"/>
    <property type="match status" value="1"/>
</dbReference>
<dbReference type="GO" id="GO:0004029">
    <property type="term" value="F:aldehyde dehydrogenase (NAD+) activity"/>
    <property type="evidence" value="ECO:0007669"/>
    <property type="project" value="UniProtKB-EC"/>
</dbReference>
<dbReference type="Proteomes" id="UP000007954">
    <property type="component" value="Chromosome"/>
</dbReference>
<accession>G0LKT1</accession>
<dbReference type="HOGENOM" id="CLU_005391_0_2_2"/>
<evidence type="ECO:0000313" key="9">
    <source>
        <dbReference type="Proteomes" id="UP000007954"/>
    </source>
</evidence>
<organism evidence="8 9">
    <name type="scientific">Haloquadratum walsbyi (strain DSM 16854 / JCM 12705 / C23)</name>
    <dbReference type="NCBI Taxonomy" id="768065"/>
    <lineage>
        <taxon>Archaea</taxon>
        <taxon>Methanobacteriati</taxon>
        <taxon>Methanobacteriota</taxon>
        <taxon>Stenosarchaea group</taxon>
        <taxon>Halobacteria</taxon>
        <taxon>Halobacteriales</taxon>
        <taxon>Haloferacaceae</taxon>
        <taxon>Haloquadratum</taxon>
    </lineage>
</organism>
<dbReference type="PROSITE" id="PS00687">
    <property type="entry name" value="ALDEHYDE_DEHYDR_GLU"/>
    <property type="match status" value="1"/>
</dbReference>
<dbReference type="SUPFAM" id="SSF53720">
    <property type="entry name" value="ALDH-like"/>
    <property type="match status" value="1"/>
</dbReference>
<comment type="similarity">
    <text evidence="1 5">Belongs to the aldehyde dehydrogenase family.</text>
</comment>
<dbReference type="RefSeq" id="WP_014555764.1">
    <property type="nucleotide sequence ID" value="NC_017459.1"/>
</dbReference>
<dbReference type="EMBL" id="FR746099">
    <property type="protein sequence ID" value="CCC40039.1"/>
    <property type="molecule type" value="Genomic_DNA"/>
</dbReference>
<dbReference type="InterPro" id="IPR016161">
    <property type="entry name" value="Ald_DH/histidinol_DH"/>
</dbReference>